<dbReference type="GO" id="GO:0005737">
    <property type="term" value="C:cytoplasm"/>
    <property type="evidence" value="ECO:0007669"/>
    <property type="project" value="UniProtKB-ARBA"/>
</dbReference>
<dbReference type="Proteomes" id="UP000242188">
    <property type="component" value="Unassembled WGS sequence"/>
</dbReference>
<accession>A0A210PY01</accession>
<organism evidence="4 5">
    <name type="scientific">Mizuhopecten yessoensis</name>
    <name type="common">Japanese scallop</name>
    <name type="synonym">Patinopecten yessoensis</name>
    <dbReference type="NCBI Taxonomy" id="6573"/>
    <lineage>
        <taxon>Eukaryota</taxon>
        <taxon>Metazoa</taxon>
        <taxon>Spiralia</taxon>
        <taxon>Lophotrochozoa</taxon>
        <taxon>Mollusca</taxon>
        <taxon>Bivalvia</taxon>
        <taxon>Autobranchia</taxon>
        <taxon>Pteriomorphia</taxon>
        <taxon>Pectinida</taxon>
        <taxon>Pectinoidea</taxon>
        <taxon>Pectinidae</taxon>
        <taxon>Mizuhopecten</taxon>
    </lineage>
</organism>
<dbReference type="InterPro" id="IPR013766">
    <property type="entry name" value="Thioredoxin_domain"/>
</dbReference>
<evidence type="ECO:0000313" key="4">
    <source>
        <dbReference type="EMBL" id="OWF41354.1"/>
    </source>
</evidence>
<dbReference type="Gene3D" id="2.60.120.470">
    <property type="entry name" value="PITH domain"/>
    <property type="match status" value="1"/>
</dbReference>
<dbReference type="AlphaFoldDB" id="A0A210PY01"/>
<dbReference type="CDD" id="cd02947">
    <property type="entry name" value="TRX_family"/>
    <property type="match status" value="1"/>
</dbReference>
<evidence type="ECO:0000313" key="5">
    <source>
        <dbReference type="Proteomes" id="UP000242188"/>
    </source>
</evidence>
<feature type="domain" description="Thioredoxin" evidence="2">
    <location>
        <begin position="1"/>
        <end position="108"/>
    </location>
</feature>
<dbReference type="InterPro" id="IPR010400">
    <property type="entry name" value="PITH_dom"/>
</dbReference>
<keyword evidence="1" id="KW-1015">Disulfide bond</keyword>
<evidence type="ECO:0000259" key="2">
    <source>
        <dbReference type="PROSITE" id="PS51352"/>
    </source>
</evidence>
<evidence type="ECO:0000259" key="3">
    <source>
        <dbReference type="PROSITE" id="PS51532"/>
    </source>
</evidence>
<dbReference type="InterPro" id="IPR037047">
    <property type="entry name" value="PITH_dom_sf"/>
</dbReference>
<dbReference type="OrthoDB" id="2121326at2759"/>
<sequence length="287" mass="31748">MSLVKTIEEDSQFDVELTNAGSKLVVVDFFATWCGPCIGIAKKYEELSEAYKNVVFLKVDVDICQGTASKEGVTAMPTFKFYKNKTKVDIQRGADPVQLEEKIKQRMGNAEEGEDDTVVKGHMDLAAFISKSGCECLNEADDHPLVHAFTTKGGYLESDCDEQLIINVEFNQSVKLHSLKIYGPAENGPKTVKIFQNLPNTLDFDKAENMEPTQTLELTPEDVMEGTLINLRYVKYQNVQSITIFVKDNLGGADTTQINYLGFVGSTAASTNMSDFKRVAGKKGESH</sequence>
<dbReference type="PANTHER" id="PTHR46115">
    <property type="entry name" value="THIOREDOXIN-LIKE PROTEIN 1"/>
    <property type="match status" value="1"/>
</dbReference>
<dbReference type="Pfam" id="PF00085">
    <property type="entry name" value="Thioredoxin"/>
    <property type="match status" value="1"/>
</dbReference>
<evidence type="ECO:0000256" key="1">
    <source>
        <dbReference type="ARBA" id="ARBA00023157"/>
    </source>
</evidence>
<dbReference type="Gene3D" id="3.40.30.10">
    <property type="entry name" value="Glutaredoxin"/>
    <property type="match status" value="1"/>
</dbReference>
<dbReference type="InterPro" id="IPR008979">
    <property type="entry name" value="Galactose-bd-like_sf"/>
</dbReference>
<protein>
    <submittedName>
        <fullName evidence="4">Thioredoxin-like protein 1</fullName>
    </submittedName>
</protein>
<gene>
    <name evidence="4" type="ORF">KP79_PYT23132</name>
</gene>
<name>A0A210PY01_MIZYE</name>
<feature type="domain" description="PITH" evidence="3">
    <location>
        <begin position="114"/>
        <end position="283"/>
    </location>
</feature>
<dbReference type="SUPFAM" id="SSF52833">
    <property type="entry name" value="Thioredoxin-like"/>
    <property type="match status" value="1"/>
</dbReference>
<dbReference type="PRINTS" id="PR00421">
    <property type="entry name" value="THIOREDOXIN"/>
</dbReference>
<dbReference type="STRING" id="6573.A0A210PY01"/>
<dbReference type="InterPro" id="IPR036249">
    <property type="entry name" value="Thioredoxin-like_sf"/>
</dbReference>
<dbReference type="EMBL" id="NEDP02005406">
    <property type="protein sequence ID" value="OWF41354.1"/>
    <property type="molecule type" value="Genomic_DNA"/>
</dbReference>
<dbReference type="FunFam" id="3.40.30.10:FF:000245">
    <property type="entry name" value="Thioredoxin"/>
    <property type="match status" value="1"/>
</dbReference>
<dbReference type="PROSITE" id="PS51532">
    <property type="entry name" value="PITH"/>
    <property type="match status" value="1"/>
</dbReference>
<dbReference type="Pfam" id="PF06201">
    <property type="entry name" value="PITH"/>
    <property type="match status" value="1"/>
</dbReference>
<keyword evidence="5" id="KW-1185">Reference proteome</keyword>
<dbReference type="PROSITE" id="PS51352">
    <property type="entry name" value="THIOREDOXIN_2"/>
    <property type="match status" value="1"/>
</dbReference>
<proteinExistence type="predicted"/>
<reference evidence="4 5" key="1">
    <citation type="journal article" date="2017" name="Nat. Ecol. Evol.">
        <title>Scallop genome provides insights into evolution of bilaterian karyotype and development.</title>
        <authorList>
            <person name="Wang S."/>
            <person name="Zhang J."/>
            <person name="Jiao W."/>
            <person name="Li J."/>
            <person name="Xun X."/>
            <person name="Sun Y."/>
            <person name="Guo X."/>
            <person name="Huan P."/>
            <person name="Dong B."/>
            <person name="Zhang L."/>
            <person name="Hu X."/>
            <person name="Sun X."/>
            <person name="Wang J."/>
            <person name="Zhao C."/>
            <person name="Wang Y."/>
            <person name="Wang D."/>
            <person name="Huang X."/>
            <person name="Wang R."/>
            <person name="Lv J."/>
            <person name="Li Y."/>
            <person name="Zhang Z."/>
            <person name="Liu B."/>
            <person name="Lu W."/>
            <person name="Hui Y."/>
            <person name="Liang J."/>
            <person name="Zhou Z."/>
            <person name="Hou R."/>
            <person name="Li X."/>
            <person name="Liu Y."/>
            <person name="Li H."/>
            <person name="Ning X."/>
            <person name="Lin Y."/>
            <person name="Zhao L."/>
            <person name="Xing Q."/>
            <person name="Dou J."/>
            <person name="Li Y."/>
            <person name="Mao J."/>
            <person name="Guo H."/>
            <person name="Dou H."/>
            <person name="Li T."/>
            <person name="Mu C."/>
            <person name="Jiang W."/>
            <person name="Fu Q."/>
            <person name="Fu X."/>
            <person name="Miao Y."/>
            <person name="Liu J."/>
            <person name="Yu Q."/>
            <person name="Li R."/>
            <person name="Liao H."/>
            <person name="Li X."/>
            <person name="Kong Y."/>
            <person name="Jiang Z."/>
            <person name="Chourrout D."/>
            <person name="Li R."/>
            <person name="Bao Z."/>
        </authorList>
    </citation>
    <scope>NUCLEOTIDE SEQUENCE [LARGE SCALE GENOMIC DNA]</scope>
    <source>
        <strain evidence="4 5">PY_sf001</strain>
    </source>
</reference>
<dbReference type="SUPFAM" id="SSF49785">
    <property type="entry name" value="Galactose-binding domain-like"/>
    <property type="match status" value="1"/>
</dbReference>
<comment type="caution">
    <text evidence="4">The sequence shown here is derived from an EMBL/GenBank/DDBJ whole genome shotgun (WGS) entry which is preliminary data.</text>
</comment>